<name>A0A0C3GDI8_OIDMZ</name>
<dbReference type="InParanoid" id="A0A0C3GDI8"/>
<sequence>MRNPFAAIVVIVALTIFFSLTLLPREWTDLPWLLLSRITRRTLGGPAPLQCNMPPSQRIPDTYVVSLANSYSLEQHKQRTGRAVDLERAILDVGEVNDVLLGDITVYEAKSDDASLVDAIRADLGVLFVECKGRIHLRTHRVGSAQPIPLDQTAF</sequence>
<protein>
    <submittedName>
        <fullName evidence="1">Uncharacterized protein</fullName>
    </submittedName>
</protein>
<dbReference type="AlphaFoldDB" id="A0A0C3GDI8"/>
<evidence type="ECO:0000313" key="1">
    <source>
        <dbReference type="EMBL" id="KIM94225.1"/>
    </source>
</evidence>
<keyword evidence="2" id="KW-1185">Reference proteome</keyword>
<dbReference type="EMBL" id="KN832891">
    <property type="protein sequence ID" value="KIM94225.1"/>
    <property type="molecule type" value="Genomic_DNA"/>
</dbReference>
<evidence type="ECO:0000313" key="2">
    <source>
        <dbReference type="Proteomes" id="UP000054321"/>
    </source>
</evidence>
<gene>
    <name evidence="1" type="ORF">OIDMADRAFT_184571</name>
</gene>
<dbReference type="OrthoDB" id="5361173at2759"/>
<accession>A0A0C3GDI8</accession>
<dbReference type="Proteomes" id="UP000054321">
    <property type="component" value="Unassembled WGS sequence"/>
</dbReference>
<reference evidence="1 2" key="1">
    <citation type="submission" date="2014-04" db="EMBL/GenBank/DDBJ databases">
        <authorList>
            <consortium name="DOE Joint Genome Institute"/>
            <person name="Kuo A."/>
            <person name="Martino E."/>
            <person name="Perotto S."/>
            <person name="Kohler A."/>
            <person name="Nagy L.G."/>
            <person name="Floudas D."/>
            <person name="Copeland A."/>
            <person name="Barry K.W."/>
            <person name="Cichocki N."/>
            <person name="Veneault-Fourrey C."/>
            <person name="LaButti K."/>
            <person name="Lindquist E.A."/>
            <person name="Lipzen A."/>
            <person name="Lundell T."/>
            <person name="Morin E."/>
            <person name="Murat C."/>
            <person name="Sun H."/>
            <person name="Tunlid A."/>
            <person name="Henrissat B."/>
            <person name="Grigoriev I.V."/>
            <person name="Hibbett D.S."/>
            <person name="Martin F."/>
            <person name="Nordberg H.P."/>
            <person name="Cantor M.N."/>
            <person name="Hua S.X."/>
        </authorList>
    </citation>
    <scope>NUCLEOTIDE SEQUENCE [LARGE SCALE GENOMIC DNA]</scope>
    <source>
        <strain evidence="1 2">Zn</strain>
    </source>
</reference>
<reference evidence="2" key="2">
    <citation type="submission" date="2015-01" db="EMBL/GenBank/DDBJ databases">
        <title>Evolutionary Origins and Diversification of the Mycorrhizal Mutualists.</title>
        <authorList>
            <consortium name="DOE Joint Genome Institute"/>
            <consortium name="Mycorrhizal Genomics Consortium"/>
            <person name="Kohler A."/>
            <person name="Kuo A."/>
            <person name="Nagy L.G."/>
            <person name="Floudas D."/>
            <person name="Copeland A."/>
            <person name="Barry K.W."/>
            <person name="Cichocki N."/>
            <person name="Veneault-Fourrey C."/>
            <person name="LaButti K."/>
            <person name="Lindquist E.A."/>
            <person name="Lipzen A."/>
            <person name="Lundell T."/>
            <person name="Morin E."/>
            <person name="Murat C."/>
            <person name="Riley R."/>
            <person name="Ohm R."/>
            <person name="Sun H."/>
            <person name="Tunlid A."/>
            <person name="Henrissat B."/>
            <person name="Grigoriev I.V."/>
            <person name="Hibbett D.S."/>
            <person name="Martin F."/>
        </authorList>
    </citation>
    <scope>NUCLEOTIDE SEQUENCE [LARGE SCALE GENOMIC DNA]</scope>
    <source>
        <strain evidence="2">Zn</strain>
    </source>
</reference>
<organism evidence="1 2">
    <name type="scientific">Oidiodendron maius (strain Zn)</name>
    <dbReference type="NCBI Taxonomy" id="913774"/>
    <lineage>
        <taxon>Eukaryota</taxon>
        <taxon>Fungi</taxon>
        <taxon>Dikarya</taxon>
        <taxon>Ascomycota</taxon>
        <taxon>Pezizomycotina</taxon>
        <taxon>Leotiomycetes</taxon>
        <taxon>Leotiomycetes incertae sedis</taxon>
        <taxon>Myxotrichaceae</taxon>
        <taxon>Oidiodendron</taxon>
    </lineage>
</organism>
<dbReference type="HOGENOM" id="CLU_1696032_0_0_1"/>
<proteinExistence type="predicted"/>